<dbReference type="PROSITE" id="PS00375">
    <property type="entry name" value="UDPGT"/>
    <property type="match status" value="1"/>
</dbReference>
<protein>
    <recommendedName>
        <fullName evidence="7">Glycosyltransferase</fullName>
        <ecNumber evidence="7">2.4.1.-</ecNumber>
    </recommendedName>
</protein>
<dbReference type="Proteomes" id="UP001497516">
    <property type="component" value="Chromosome 9"/>
</dbReference>
<evidence type="ECO:0000256" key="5">
    <source>
        <dbReference type="ARBA" id="ARBA00047606"/>
    </source>
</evidence>
<dbReference type="Gene3D" id="3.40.50.2000">
    <property type="entry name" value="Glycogen Phosphorylase B"/>
    <property type="match status" value="2"/>
</dbReference>
<evidence type="ECO:0000256" key="2">
    <source>
        <dbReference type="ARBA" id="ARBA00009995"/>
    </source>
</evidence>
<evidence type="ECO:0000256" key="3">
    <source>
        <dbReference type="ARBA" id="ARBA00022676"/>
    </source>
</evidence>
<dbReference type="InterPro" id="IPR035595">
    <property type="entry name" value="UDP_glycos_trans_CS"/>
</dbReference>
<dbReference type="PANTHER" id="PTHR48047">
    <property type="entry name" value="GLYCOSYLTRANSFERASE"/>
    <property type="match status" value="1"/>
</dbReference>
<keyword evidence="9" id="KW-1185">Reference proteome</keyword>
<comment type="similarity">
    <text evidence="2 6">Belongs to the UDP-glycosyltransferase family.</text>
</comment>
<evidence type="ECO:0000256" key="1">
    <source>
        <dbReference type="ARBA" id="ARBA00004935"/>
    </source>
</evidence>
<evidence type="ECO:0000313" key="9">
    <source>
        <dbReference type="Proteomes" id="UP001497516"/>
    </source>
</evidence>
<evidence type="ECO:0000256" key="7">
    <source>
        <dbReference type="RuleBase" id="RU362057"/>
    </source>
</evidence>
<name>A0AAV2GL84_9ROSI</name>
<organism evidence="8 9">
    <name type="scientific">Linum trigynum</name>
    <dbReference type="NCBI Taxonomy" id="586398"/>
    <lineage>
        <taxon>Eukaryota</taxon>
        <taxon>Viridiplantae</taxon>
        <taxon>Streptophyta</taxon>
        <taxon>Embryophyta</taxon>
        <taxon>Tracheophyta</taxon>
        <taxon>Spermatophyta</taxon>
        <taxon>Magnoliopsida</taxon>
        <taxon>eudicotyledons</taxon>
        <taxon>Gunneridae</taxon>
        <taxon>Pentapetalae</taxon>
        <taxon>rosids</taxon>
        <taxon>fabids</taxon>
        <taxon>Malpighiales</taxon>
        <taxon>Linaceae</taxon>
        <taxon>Linum</taxon>
    </lineage>
</organism>
<dbReference type="PANTHER" id="PTHR48047:SF45">
    <property type="entry name" value="SCOPOLETIN GLUCOSYLTRANSFERASE-LIKE"/>
    <property type="match status" value="1"/>
</dbReference>
<keyword evidence="3 6" id="KW-0328">Glycosyltransferase</keyword>
<evidence type="ECO:0000313" key="8">
    <source>
        <dbReference type="EMBL" id="CAL1410140.1"/>
    </source>
</evidence>
<accession>A0AAV2GL84</accession>
<gene>
    <name evidence="8" type="ORF">LTRI10_LOCUS49584</name>
</gene>
<dbReference type="AlphaFoldDB" id="A0AAV2GL84"/>
<dbReference type="EMBL" id="OZ034822">
    <property type="protein sequence ID" value="CAL1410140.1"/>
    <property type="molecule type" value="Genomic_DNA"/>
</dbReference>
<reference evidence="8 9" key="1">
    <citation type="submission" date="2024-04" db="EMBL/GenBank/DDBJ databases">
        <authorList>
            <person name="Fracassetti M."/>
        </authorList>
    </citation>
    <scope>NUCLEOTIDE SEQUENCE [LARGE SCALE GENOMIC DNA]</scope>
</reference>
<dbReference type="Pfam" id="PF00201">
    <property type="entry name" value="UDPGT"/>
    <property type="match status" value="1"/>
</dbReference>
<dbReference type="InterPro" id="IPR002213">
    <property type="entry name" value="UDP_glucos_trans"/>
</dbReference>
<comment type="catalytic activity">
    <reaction evidence="5">
        <text>an anthocyanidin + UDP-alpha-D-glucose + H(+) = an anthocyanidin 3-O-beta-D-glucoside + UDP</text>
        <dbReference type="Rhea" id="RHEA:20093"/>
        <dbReference type="ChEBI" id="CHEBI:15378"/>
        <dbReference type="ChEBI" id="CHEBI:16307"/>
        <dbReference type="ChEBI" id="CHEBI:58223"/>
        <dbReference type="ChEBI" id="CHEBI:58885"/>
        <dbReference type="ChEBI" id="CHEBI:143576"/>
        <dbReference type="EC" id="2.4.1.115"/>
    </reaction>
</comment>
<dbReference type="FunFam" id="3.40.50.2000:FF:000063">
    <property type="entry name" value="Glycosyltransferase"/>
    <property type="match status" value="1"/>
</dbReference>
<dbReference type="CDD" id="cd03784">
    <property type="entry name" value="GT1_Gtf-like"/>
    <property type="match status" value="1"/>
</dbReference>
<comment type="pathway">
    <text evidence="1">Pigment biosynthesis; anthocyanin biosynthesis.</text>
</comment>
<proteinExistence type="inferred from homology"/>
<dbReference type="SUPFAM" id="SSF53756">
    <property type="entry name" value="UDP-Glycosyltransferase/glycogen phosphorylase"/>
    <property type="match status" value="1"/>
</dbReference>
<dbReference type="FunFam" id="3.40.50.2000:FF:000071">
    <property type="entry name" value="Glycosyltransferase"/>
    <property type="match status" value="1"/>
</dbReference>
<keyword evidence="4 6" id="KW-0808">Transferase</keyword>
<dbReference type="EC" id="2.4.1.-" evidence="7"/>
<evidence type="ECO:0000256" key="6">
    <source>
        <dbReference type="RuleBase" id="RU003718"/>
    </source>
</evidence>
<sequence length="482" mass="52723">MDEEEEKLHILVFPFMAQGHVIPMIDTAKIFASRGLKVTVVTTPLNAPLFSKNLRRSFPSIAVETLEFPAAAAGLPPDCENFDVSMGFDAVTKFFVAAEMLQSPFENLLAETRPDCVLADWFFPWTTDSAAKFGIPRLVFRGTNFFASCLSELTRIHQPHKRVGSESDPFPVPGLPGPPVFLSIDQMPVIDRLLGGETFVGKVFERVAEAESKSYGTIHNTIYEFEPRYADLYMKELGRRAWSIGPVSLCNVGIEDRASRGKESSIDEHSCLRFLNSKKPRSVVYVCFGTLANFSDPQLKEIAAGLESSGREFVWVVRRETNRGGGGGGGDDSWLPAGFEERMEGKGLIIRGWAPQALILDHVAVGGFVTHCGWNSTLEGITAGLPMVTWPVTAEQFYNEKLLTEILGIGIAVVGVKVGSGAVADAVGRMMAEEGEEAAEMRRKAGELGRIARRAVEEGGSSYGNVSALIGELKRDLRRRGK</sequence>
<evidence type="ECO:0000256" key="4">
    <source>
        <dbReference type="ARBA" id="ARBA00022679"/>
    </source>
</evidence>
<dbReference type="GO" id="GO:0047213">
    <property type="term" value="F:anthocyanidin 3-O-glucosyltransferase activity"/>
    <property type="evidence" value="ECO:0007669"/>
    <property type="project" value="UniProtKB-EC"/>
</dbReference>